<dbReference type="RefSeq" id="WP_227101585.1">
    <property type="nucleotide sequence ID" value="NZ_JAJEQN010000017.1"/>
</dbReference>
<reference evidence="7 8" key="1">
    <citation type="submission" date="2021-10" db="EMBL/GenBank/DDBJ databases">
        <title>Anaerobic single-cell dispensing facilitates the cultivation of human gut bacteria.</title>
        <authorList>
            <person name="Afrizal A."/>
        </authorList>
    </citation>
    <scope>NUCLEOTIDE SEQUENCE [LARGE SCALE GENOMIC DNA]</scope>
    <source>
        <strain evidence="7 8">CLA-AA-H224</strain>
    </source>
</reference>
<dbReference type="GO" id="GO:0006508">
    <property type="term" value="P:proteolysis"/>
    <property type="evidence" value="ECO:0007669"/>
    <property type="project" value="UniProtKB-KW"/>
</dbReference>
<dbReference type="Gene3D" id="3.40.50.200">
    <property type="entry name" value="Peptidase S8/S53 domain"/>
    <property type="match status" value="1"/>
</dbReference>
<dbReference type="PRINTS" id="PR00723">
    <property type="entry name" value="SUBTILISIN"/>
</dbReference>
<comment type="caution">
    <text evidence="7">The sequence shown here is derived from an EMBL/GenBank/DDBJ whole genome shotgun (WGS) entry which is preliminary data.</text>
</comment>
<dbReference type="AlphaFoldDB" id="A0AAE3E3Q3"/>
<proteinExistence type="inferred from homology"/>
<evidence type="ECO:0000256" key="4">
    <source>
        <dbReference type="ARBA" id="ARBA00022825"/>
    </source>
</evidence>
<dbReference type="Proteomes" id="UP001198200">
    <property type="component" value="Unassembled WGS sequence"/>
</dbReference>
<dbReference type="InterPro" id="IPR015500">
    <property type="entry name" value="Peptidase_S8_subtilisin-rel"/>
</dbReference>
<keyword evidence="2" id="KW-0645">Protease</keyword>
<evidence type="ECO:0000256" key="3">
    <source>
        <dbReference type="ARBA" id="ARBA00022801"/>
    </source>
</evidence>
<dbReference type="PROSITE" id="PS51892">
    <property type="entry name" value="SUBTILASE"/>
    <property type="match status" value="1"/>
</dbReference>
<dbReference type="SUPFAM" id="SSF52743">
    <property type="entry name" value="Subtilisin-like"/>
    <property type="match status" value="1"/>
</dbReference>
<evidence type="ECO:0000313" key="8">
    <source>
        <dbReference type="Proteomes" id="UP001198200"/>
    </source>
</evidence>
<sequence>MLIIEKNAVYEVDCECLQKKRGRYANLTCEERQIEKEQIIVPTGGVCKESLSYTGKGVTVAILDTGLYPHPDFKDRIVGWYDAIGHEAYPVDPNGHGTQEGGN</sequence>
<protein>
    <recommendedName>
        <fullName evidence="6">Peptidase S8/S53 domain-containing protein</fullName>
    </recommendedName>
</protein>
<evidence type="ECO:0000259" key="6">
    <source>
        <dbReference type="Pfam" id="PF00082"/>
    </source>
</evidence>
<organism evidence="7 8">
    <name type="scientific">Anthropogastromicrobium aceti</name>
    <dbReference type="NCBI Taxonomy" id="2981768"/>
    <lineage>
        <taxon>Bacteria</taxon>
        <taxon>Bacillati</taxon>
        <taxon>Bacillota</taxon>
        <taxon>Clostridia</taxon>
        <taxon>Lachnospirales</taxon>
        <taxon>Lachnospiraceae</taxon>
        <taxon>Anthropogastromicrobium</taxon>
    </lineage>
</organism>
<evidence type="ECO:0000313" key="7">
    <source>
        <dbReference type="EMBL" id="MCC2221613.1"/>
    </source>
</evidence>
<dbReference type="Pfam" id="PF00082">
    <property type="entry name" value="Peptidase_S8"/>
    <property type="match status" value="1"/>
</dbReference>
<dbReference type="InterPro" id="IPR000209">
    <property type="entry name" value="Peptidase_S8/S53_dom"/>
</dbReference>
<dbReference type="PROSITE" id="PS00136">
    <property type="entry name" value="SUBTILASE_ASP"/>
    <property type="match status" value="1"/>
</dbReference>
<name>A0AAE3E3Q3_9FIRM</name>
<dbReference type="InterPro" id="IPR023827">
    <property type="entry name" value="Peptidase_S8_Asp-AS"/>
</dbReference>
<keyword evidence="3" id="KW-0378">Hydrolase</keyword>
<comment type="caution">
    <text evidence="5">Lacks conserved residue(s) required for the propagation of feature annotation.</text>
</comment>
<accession>A0AAE3E3Q3</accession>
<dbReference type="InterPro" id="IPR036852">
    <property type="entry name" value="Peptidase_S8/S53_dom_sf"/>
</dbReference>
<gene>
    <name evidence="7" type="ORF">LKD48_08195</name>
</gene>
<dbReference type="EMBL" id="JAJEQN010000017">
    <property type="protein sequence ID" value="MCC2221613.1"/>
    <property type="molecule type" value="Genomic_DNA"/>
</dbReference>
<evidence type="ECO:0000256" key="5">
    <source>
        <dbReference type="PROSITE-ProRule" id="PRU01240"/>
    </source>
</evidence>
<evidence type="ECO:0000256" key="1">
    <source>
        <dbReference type="ARBA" id="ARBA00011073"/>
    </source>
</evidence>
<feature type="domain" description="Peptidase S8/S53" evidence="6">
    <location>
        <begin position="55"/>
        <end position="99"/>
    </location>
</feature>
<comment type="similarity">
    <text evidence="1 5">Belongs to the peptidase S8 family.</text>
</comment>
<keyword evidence="4" id="KW-0720">Serine protease</keyword>
<evidence type="ECO:0000256" key="2">
    <source>
        <dbReference type="ARBA" id="ARBA00022670"/>
    </source>
</evidence>
<keyword evidence="8" id="KW-1185">Reference proteome</keyword>
<dbReference type="GO" id="GO:0004252">
    <property type="term" value="F:serine-type endopeptidase activity"/>
    <property type="evidence" value="ECO:0007669"/>
    <property type="project" value="InterPro"/>
</dbReference>